<gene>
    <name evidence="3" type="ordered locus">EAE_22745</name>
</gene>
<feature type="domain" description="PapC-like C-terminal" evidence="2">
    <location>
        <begin position="699"/>
        <end position="760"/>
    </location>
</feature>
<proteinExistence type="predicted"/>
<dbReference type="InterPro" id="IPR000015">
    <property type="entry name" value="Fimb_usher"/>
</dbReference>
<dbReference type="EMBL" id="CP002824">
    <property type="protein sequence ID" value="AEG99448.1"/>
    <property type="molecule type" value="Genomic_DNA"/>
</dbReference>
<organism evidence="3 4">
    <name type="scientific">Klebsiella aerogenes (strain ATCC 13048 / DSM 30053 / CCUG 1429 / JCM 1235 / KCTC 2190 / NBRC 13534 / NCIMB 10102 / NCTC 10006 / CDC 819-56)</name>
    <name type="common">Enterobacter aerogenes</name>
    <dbReference type="NCBI Taxonomy" id="1028307"/>
    <lineage>
        <taxon>Bacteria</taxon>
        <taxon>Pseudomonadati</taxon>
        <taxon>Pseudomonadota</taxon>
        <taxon>Gammaproteobacteria</taxon>
        <taxon>Enterobacterales</taxon>
        <taxon>Enterobacteriaceae</taxon>
        <taxon>Klebsiella/Raoultella group</taxon>
        <taxon>Klebsiella</taxon>
    </lineage>
</organism>
<evidence type="ECO:0000313" key="4">
    <source>
        <dbReference type="Proteomes" id="UP000008881"/>
    </source>
</evidence>
<dbReference type="AlphaFoldDB" id="A0A0H3FUI8"/>
<dbReference type="GO" id="GO:0009279">
    <property type="term" value="C:cell outer membrane"/>
    <property type="evidence" value="ECO:0007669"/>
    <property type="project" value="TreeGrafter"/>
</dbReference>
<evidence type="ECO:0000259" key="2">
    <source>
        <dbReference type="Pfam" id="PF13953"/>
    </source>
</evidence>
<feature type="chain" id="PRO_5002609390" evidence="1">
    <location>
        <begin position="21"/>
        <end position="774"/>
    </location>
</feature>
<dbReference type="KEGG" id="eae:EAE_22745"/>
<dbReference type="InterPro" id="IPR025949">
    <property type="entry name" value="PapC-like_C"/>
</dbReference>
<dbReference type="InterPro" id="IPR043142">
    <property type="entry name" value="PapC-like_C_sf"/>
</dbReference>
<sequence>MRLLIGTGGLLAIASATAWAATYDSLPAPAATPGTQQEYVLYLGISVNGNTPVGTVPVKVINDRYWISAAVLKQMWIPVPDGKTLVDVGEIAEVKVVYDQPGQMLKLTVPDNWLPEQHIGNSREQEYLQAISTPGLLFNYDSYSLASTGGERTTSTSTEFRLFGPAGVFSNNAVIRQNWSSRHDDSQQGYIRYDSLWKYSDPESLLSYQAGDVVSNALTWSSSVRVGGLRLSRNFAVRPDLITYPLLNLSGSAAVPSSVDLFINGYKASSTQINGGPYTLTNVPYISGAGEATIVTTDALGRQVSTSVPFYVSNTLLRQGLSDFDFTLGALRNNYGTKNADYGAGAVSAIYRYGLTNWLTVSTHTEDRQGLTNGGIGSDITIGTIGTLSLSASASQGDKQGNQYSAGYSYYGNIWGINYQHIQRSENFANLSSYRSTTTLSRQSDQATLSLSPWGKVLGAFSLGYFDIQAQDNSRTRLMNFSWSRSLWRNSSFNLSINRDLQADTYSSMMQITIPFDSFGSLQLSSQRANSGEWGQNVAYNRSAPAEGGFGWNLAHSISGDRYSQADLTWVNDVSTLSGGYYGSQHDNQGWFEAAGSVVMMDSSLFFARRISDSFIVVSTAGYPDVAVNYENRKVGTTDDSGHLLIPWAAAWYPGKVTLDTLPLPTDVEAKVVEKRIAVREASGALVDFPVTRVRSASITLVDKTGHPLPLGTAVEELTSQQSGVVGYDGLVWFTHLNQQNQLVIHTANGECRALFTLPESTPVPQRIGPLSCG</sequence>
<evidence type="ECO:0000313" key="3">
    <source>
        <dbReference type="EMBL" id="AEG99448.1"/>
    </source>
</evidence>
<dbReference type="InterPro" id="IPR042186">
    <property type="entry name" value="FimD_plug_dom"/>
</dbReference>
<dbReference type="Gene3D" id="2.60.40.3110">
    <property type="match status" value="1"/>
</dbReference>
<dbReference type="PATRIC" id="fig|1028307.3.peg.4506"/>
<name>A0A0H3FUI8_KLEAK</name>
<reference evidence="3 4" key="1">
    <citation type="journal article" date="2012" name="J. Bacteriol.">
        <title>Complete genome sequence of Enterobacter aerogenes KCTC 2190.</title>
        <authorList>
            <person name="Shin S.H."/>
            <person name="Kim S."/>
            <person name="Kim J.Y."/>
            <person name="Lee S."/>
            <person name="Um Y."/>
            <person name="Oh M.K."/>
            <person name="Kim Y.R."/>
            <person name="Lee J."/>
            <person name="Yang K.S."/>
        </authorList>
    </citation>
    <scope>NUCLEOTIDE SEQUENCE [LARGE SCALE GENOMIC DNA]</scope>
    <source>
        <strain evidence="3 4">KCTC 2190</strain>
    </source>
</reference>
<dbReference type="HOGENOM" id="CLU_009120_6_0_6"/>
<dbReference type="PANTHER" id="PTHR30451">
    <property type="entry name" value="OUTER MEMBRANE USHER PROTEIN"/>
    <property type="match status" value="1"/>
</dbReference>
<dbReference type="RefSeq" id="WP_015705944.1">
    <property type="nucleotide sequence ID" value="NC_015663.1"/>
</dbReference>
<keyword evidence="4" id="KW-1185">Reference proteome</keyword>
<dbReference type="Proteomes" id="UP000008881">
    <property type="component" value="Chromosome"/>
</dbReference>
<dbReference type="Pfam" id="PF00577">
    <property type="entry name" value="Usher"/>
    <property type="match status" value="1"/>
</dbReference>
<dbReference type="GO" id="GO:0009297">
    <property type="term" value="P:pilus assembly"/>
    <property type="evidence" value="ECO:0007669"/>
    <property type="project" value="InterPro"/>
</dbReference>
<accession>A0A0H3FUI8</accession>
<dbReference type="GeneID" id="93312715"/>
<feature type="signal peptide" evidence="1">
    <location>
        <begin position="1"/>
        <end position="20"/>
    </location>
</feature>
<evidence type="ECO:0000256" key="1">
    <source>
        <dbReference type="SAM" id="SignalP"/>
    </source>
</evidence>
<dbReference type="eggNOG" id="COG3188">
    <property type="taxonomic scope" value="Bacteria"/>
</dbReference>
<keyword evidence="1" id="KW-0732">Signal</keyword>
<dbReference type="OrthoDB" id="8587at2"/>
<protein>
    <submittedName>
        <fullName evidence="3">Fimbrial biogenesis outer membrane usher protein</fullName>
    </submittedName>
</protein>
<dbReference type="Pfam" id="PF13953">
    <property type="entry name" value="PapC_C"/>
    <property type="match status" value="1"/>
</dbReference>
<dbReference type="Gene3D" id="2.60.40.2610">
    <property type="entry name" value="Outer membrane usher protein FimD, plug domain"/>
    <property type="match status" value="1"/>
</dbReference>
<dbReference type="GO" id="GO:0015473">
    <property type="term" value="F:fimbrial usher porin activity"/>
    <property type="evidence" value="ECO:0007669"/>
    <property type="project" value="InterPro"/>
</dbReference>
<dbReference type="PANTHER" id="PTHR30451:SF5">
    <property type="entry name" value="SLR0019 PROTEIN"/>
    <property type="match status" value="1"/>
</dbReference>
<dbReference type="Gene3D" id="2.60.40.2070">
    <property type="match status" value="1"/>
</dbReference>